<dbReference type="PANTHER" id="PTHR46797">
    <property type="entry name" value="HTH-TYPE TRANSCRIPTIONAL REGULATOR"/>
    <property type="match status" value="1"/>
</dbReference>
<keyword evidence="2" id="KW-0238">DNA-binding</keyword>
<dbReference type="CDD" id="cd00093">
    <property type="entry name" value="HTH_XRE"/>
    <property type="match status" value="1"/>
</dbReference>
<dbReference type="InterPro" id="IPR050807">
    <property type="entry name" value="TransReg_Diox_bact_type"/>
</dbReference>
<dbReference type="AlphaFoldDB" id="A0A7G9W9T8"/>
<evidence type="ECO:0000256" key="2">
    <source>
        <dbReference type="ARBA" id="ARBA00023125"/>
    </source>
</evidence>
<dbReference type="PANTHER" id="PTHR46797:SF23">
    <property type="entry name" value="HTH-TYPE TRANSCRIPTIONAL REGULATOR SUTR"/>
    <property type="match status" value="1"/>
</dbReference>
<dbReference type="KEGG" id="acae:HYG86_12080"/>
<reference evidence="5 6" key="1">
    <citation type="submission" date="2020-07" db="EMBL/GenBank/DDBJ databases">
        <title>Alkalicella. sp. LB2 genome.</title>
        <authorList>
            <person name="Postec A."/>
            <person name="Quemeneur M."/>
        </authorList>
    </citation>
    <scope>NUCLEOTIDE SEQUENCE [LARGE SCALE GENOMIC DNA]</scope>
    <source>
        <strain evidence="5 6">LB2</strain>
    </source>
</reference>
<keyword evidence="3" id="KW-0804">Transcription</keyword>
<evidence type="ECO:0000313" key="6">
    <source>
        <dbReference type="Proteomes" id="UP000516160"/>
    </source>
</evidence>
<dbReference type="EMBL" id="CP058559">
    <property type="protein sequence ID" value="QNO15450.1"/>
    <property type="molecule type" value="Genomic_DNA"/>
</dbReference>
<dbReference type="Pfam" id="PF01381">
    <property type="entry name" value="HTH_3"/>
    <property type="match status" value="1"/>
</dbReference>
<gene>
    <name evidence="5" type="ORF">HYG86_12080</name>
</gene>
<dbReference type="Proteomes" id="UP000516160">
    <property type="component" value="Chromosome"/>
</dbReference>
<dbReference type="InterPro" id="IPR010982">
    <property type="entry name" value="Lambda_DNA-bd_dom_sf"/>
</dbReference>
<protein>
    <submittedName>
        <fullName evidence="5">Helix-turn-helix transcriptional regulator</fullName>
    </submittedName>
</protein>
<dbReference type="GO" id="GO:0003700">
    <property type="term" value="F:DNA-binding transcription factor activity"/>
    <property type="evidence" value="ECO:0007669"/>
    <property type="project" value="TreeGrafter"/>
</dbReference>
<evidence type="ECO:0000256" key="3">
    <source>
        <dbReference type="ARBA" id="ARBA00023163"/>
    </source>
</evidence>
<dbReference type="GO" id="GO:0003677">
    <property type="term" value="F:DNA binding"/>
    <property type="evidence" value="ECO:0007669"/>
    <property type="project" value="UniProtKB-KW"/>
</dbReference>
<dbReference type="RefSeq" id="WP_213165813.1">
    <property type="nucleotide sequence ID" value="NZ_CP058559.1"/>
</dbReference>
<dbReference type="GO" id="GO:0005829">
    <property type="term" value="C:cytosol"/>
    <property type="evidence" value="ECO:0007669"/>
    <property type="project" value="TreeGrafter"/>
</dbReference>
<keyword evidence="6" id="KW-1185">Reference proteome</keyword>
<organism evidence="5 6">
    <name type="scientific">Alkalicella caledoniensis</name>
    <dbReference type="NCBI Taxonomy" id="2731377"/>
    <lineage>
        <taxon>Bacteria</taxon>
        <taxon>Bacillati</taxon>
        <taxon>Bacillota</taxon>
        <taxon>Clostridia</taxon>
        <taxon>Eubacteriales</taxon>
        <taxon>Proteinivoracaceae</taxon>
        <taxon>Alkalicella</taxon>
    </lineage>
</organism>
<dbReference type="PROSITE" id="PS50943">
    <property type="entry name" value="HTH_CROC1"/>
    <property type="match status" value="1"/>
</dbReference>
<evidence type="ECO:0000313" key="5">
    <source>
        <dbReference type="EMBL" id="QNO15450.1"/>
    </source>
</evidence>
<dbReference type="Gene3D" id="1.10.260.40">
    <property type="entry name" value="lambda repressor-like DNA-binding domains"/>
    <property type="match status" value="1"/>
</dbReference>
<sequence length="113" mass="13201">MSIDYISIGKKIREERMLRNLTLEQLAEVLELSPSYMGLIERGQRGISIDTLYKVCMTFKISSDYLIGIENDTAQSGEYHILLDKIIAYTKDYSEEELKFLIEFIELKNRHCN</sequence>
<proteinExistence type="predicted"/>
<feature type="domain" description="HTH cro/C1-type" evidence="4">
    <location>
        <begin position="12"/>
        <end position="66"/>
    </location>
</feature>
<name>A0A7G9W9T8_ALKCA</name>
<keyword evidence="1" id="KW-0805">Transcription regulation</keyword>
<dbReference type="SUPFAM" id="SSF47413">
    <property type="entry name" value="lambda repressor-like DNA-binding domains"/>
    <property type="match status" value="1"/>
</dbReference>
<dbReference type="InterPro" id="IPR001387">
    <property type="entry name" value="Cro/C1-type_HTH"/>
</dbReference>
<evidence type="ECO:0000256" key="1">
    <source>
        <dbReference type="ARBA" id="ARBA00023015"/>
    </source>
</evidence>
<accession>A0A7G9W9T8</accession>
<evidence type="ECO:0000259" key="4">
    <source>
        <dbReference type="PROSITE" id="PS50943"/>
    </source>
</evidence>
<dbReference type="SMART" id="SM00530">
    <property type="entry name" value="HTH_XRE"/>
    <property type="match status" value="1"/>
</dbReference>